<organism evidence="2 3">
    <name type="scientific">Aquimarina celericrescens</name>
    <dbReference type="NCBI Taxonomy" id="1964542"/>
    <lineage>
        <taxon>Bacteria</taxon>
        <taxon>Pseudomonadati</taxon>
        <taxon>Bacteroidota</taxon>
        <taxon>Flavobacteriia</taxon>
        <taxon>Flavobacteriales</taxon>
        <taxon>Flavobacteriaceae</taxon>
        <taxon>Aquimarina</taxon>
    </lineage>
</organism>
<feature type="domain" description="YdhG-like" evidence="1">
    <location>
        <begin position="15"/>
        <end position="118"/>
    </location>
</feature>
<evidence type="ECO:0000259" key="1">
    <source>
        <dbReference type="Pfam" id="PF08818"/>
    </source>
</evidence>
<dbReference type="Proteomes" id="UP001597344">
    <property type="component" value="Unassembled WGS sequence"/>
</dbReference>
<name>A0ABW5B368_9FLAO</name>
<accession>A0ABW5B368</accession>
<reference evidence="3" key="1">
    <citation type="journal article" date="2019" name="Int. J. Syst. Evol. Microbiol.">
        <title>The Global Catalogue of Microorganisms (GCM) 10K type strain sequencing project: providing services to taxonomists for standard genome sequencing and annotation.</title>
        <authorList>
            <consortium name="The Broad Institute Genomics Platform"/>
            <consortium name="The Broad Institute Genome Sequencing Center for Infectious Disease"/>
            <person name="Wu L."/>
            <person name="Ma J."/>
        </authorList>
    </citation>
    <scope>NUCLEOTIDE SEQUENCE [LARGE SCALE GENOMIC DNA]</scope>
    <source>
        <strain evidence="3">DT92</strain>
    </source>
</reference>
<evidence type="ECO:0000313" key="2">
    <source>
        <dbReference type="EMBL" id="MFD2188591.1"/>
    </source>
</evidence>
<dbReference type="RefSeq" id="WP_378321617.1">
    <property type="nucleotide sequence ID" value="NZ_JBHUHY010000017.1"/>
</dbReference>
<dbReference type="Pfam" id="PF08818">
    <property type="entry name" value="DUF1801"/>
    <property type="match status" value="1"/>
</dbReference>
<protein>
    <submittedName>
        <fullName evidence="2">DUF1801 domain-containing protein</fullName>
    </submittedName>
</protein>
<proteinExistence type="predicted"/>
<comment type="caution">
    <text evidence="2">The sequence shown here is derived from an EMBL/GenBank/DDBJ whole genome shotgun (WGS) entry which is preliminary data.</text>
</comment>
<gene>
    <name evidence="2" type="ORF">ACFSJT_17420</name>
</gene>
<dbReference type="InterPro" id="IPR014922">
    <property type="entry name" value="YdhG-like"/>
</dbReference>
<keyword evidence="3" id="KW-1185">Reference proteome</keyword>
<dbReference type="EMBL" id="JBHUHY010000017">
    <property type="protein sequence ID" value="MFD2188591.1"/>
    <property type="molecule type" value="Genomic_DNA"/>
</dbReference>
<dbReference type="SUPFAM" id="SSF159888">
    <property type="entry name" value="YdhG-like"/>
    <property type="match status" value="1"/>
</dbReference>
<sequence length="128" mass="14664">MSITEYLDNIKDPQRKQDCLLLVDMMKRISNSSPVIWRNSIVGFGSYHYTYESGTEGDWLITGFSSRAQNISIYIIAGFDQYEALLSKLGKHKTGKSCLYIKSLADVDIDILETLITKSYQYVLEKYV</sequence>
<evidence type="ECO:0000313" key="3">
    <source>
        <dbReference type="Proteomes" id="UP001597344"/>
    </source>
</evidence>